<dbReference type="InterPro" id="IPR017441">
    <property type="entry name" value="Protein_kinase_ATP_BS"/>
</dbReference>
<organism evidence="12 13">
    <name type="scientific">Dipodomys ordii</name>
    <name type="common">Ord's kangaroo rat</name>
    <dbReference type="NCBI Taxonomy" id="10020"/>
    <lineage>
        <taxon>Eukaryota</taxon>
        <taxon>Metazoa</taxon>
        <taxon>Chordata</taxon>
        <taxon>Craniata</taxon>
        <taxon>Vertebrata</taxon>
        <taxon>Euteleostomi</taxon>
        <taxon>Mammalia</taxon>
        <taxon>Eutheria</taxon>
        <taxon>Euarchontoglires</taxon>
        <taxon>Glires</taxon>
        <taxon>Rodentia</taxon>
        <taxon>Castorimorpha</taxon>
        <taxon>Heteromyidae</taxon>
        <taxon>Dipodomyinae</taxon>
        <taxon>Dipodomys</taxon>
    </lineage>
</organism>
<evidence type="ECO:0000313" key="13">
    <source>
        <dbReference type="RefSeq" id="XP_012890354.1"/>
    </source>
</evidence>
<dbReference type="KEGG" id="dord:105999780"/>
<comment type="catalytic activity">
    <reaction evidence="8">
        <text>L-seryl-[protein] + ATP = O-phospho-L-seryl-[protein] + ADP + H(+)</text>
        <dbReference type="Rhea" id="RHEA:17989"/>
        <dbReference type="Rhea" id="RHEA-COMP:9863"/>
        <dbReference type="Rhea" id="RHEA-COMP:11604"/>
        <dbReference type="ChEBI" id="CHEBI:15378"/>
        <dbReference type="ChEBI" id="CHEBI:29999"/>
        <dbReference type="ChEBI" id="CHEBI:30616"/>
        <dbReference type="ChEBI" id="CHEBI:83421"/>
        <dbReference type="ChEBI" id="CHEBI:456216"/>
        <dbReference type="EC" id="2.7.11.1"/>
    </reaction>
</comment>
<dbReference type="Gene3D" id="1.10.510.10">
    <property type="entry name" value="Transferase(Phosphotransferase) domain 1"/>
    <property type="match status" value="1"/>
</dbReference>
<dbReference type="AlphaFoldDB" id="A0A1S3GQ12"/>
<keyword evidence="5" id="KW-0418">Kinase</keyword>
<keyword evidence="12" id="KW-1185">Reference proteome</keyword>
<evidence type="ECO:0000256" key="1">
    <source>
        <dbReference type="ARBA" id="ARBA00012513"/>
    </source>
</evidence>
<evidence type="ECO:0000256" key="5">
    <source>
        <dbReference type="ARBA" id="ARBA00022777"/>
    </source>
</evidence>
<dbReference type="PANTHER" id="PTHR24346">
    <property type="entry name" value="MAP/MICROTUBULE AFFINITY-REGULATING KINASE"/>
    <property type="match status" value="1"/>
</dbReference>
<evidence type="ECO:0000256" key="10">
    <source>
        <dbReference type="RuleBase" id="RU000304"/>
    </source>
</evidence>
<dbReference type="InParanoid" id="A0A1S3GQ12"/>
<keyword evidence="4 9" id="KW-0547">Nucleotide-binding</keyword>
<evidence type="ECO:0000259" key="11">
    <source>
        <dbReference type="PROSITE" id="PS50011"/>
    </source>
</evidence>
<dbReference type="InterPro" id="IPR011009">
    <property type="entry name" value="Kinase-like_dom_sf"/>
</dbReference>
<dbReference type="GO" id="GO:0004674">
    <property type="term" value="F:protein serine/threonine kinase activity"/>
    <property type="evidence" value="ECO:0007669"/>
    <property type="project" value="UniProtKB-KW"/>
</dbReference>
<dbReference type="Proteomes" id="UP000081671">
    <property type="component" value="Unplaced"/>
</dbReference>
<dbReference type="SMART" id="SM00220">
    <property type="entry name" value="S_TKc"/>
    <property type="match status" value="1"/>
</dbReference>
<protein>
    <recommendedName>
        <fullName evidence="1">non-specific serine/threonine protein kinase</fullName>
        <ecNumber evidence="1">2.7.11.1</ecNumber>
    </recommendedName>
</protein>
<gene>
    <name evidence="13" type="primary">LOC105999780</name>
</gene>
<feature type="binding site" evidence="9">
    <location>
        <position position="74"/>
    </location>
    <ligand>
        <name>ATP</name>
        <dbReference type="ChEBI" id="CHEBI:30616"/>
    </ligand>
</feature>
<dbReference type="PROSITE" id="PS00108">
    <property type="entry name" value="PROTEIN_KINASE_ST"/>
    <property type="match status" value="1"/>
</dbReference>
<keyword evidence="2 10" id="KW-0723">Serine/threonine-protein kinase</keyword>
<evidence type="ECO:0000256" key="2">
    <source>
        <dbReference type="ARBA" id="ARBA00022527"/>
    </source>
</evidence>
<dbReference type="InterPro" id="IPR000719">
    <property type="entry name" value="Prot_kinase_dom"/>
</dbReference>
<evidence type="ECO:0000256" key="4">
    <source>
        <dbReference type="ARBA" id="ARBA00022741"/>
    </source>
</evidence>
<dbReference type="OrthoDB" id="9396925at2759"/>
<dbReference type="EC" id="2.7.11.1" evidence="1"/>
<evidence type="ECO:0000256" key="3">
    <source>
        <dbReference type="ARBA" id="ARBA00022679"/>
    </source>
</evidence>
<dbReference type="FunFam" id="3.30.200.20:FF:000003">
    <property type="entry name" value="Non-specific serine/threonine protein kinase"/>
    <property type="match status" value="1"/>
</dbReference>
<keyword evidence="6 9" id="KW-0067">ATP-binding</keyword>
<comment type="similarity">
    <text evidence="10">Belongs to the protein kinase superfamily.</text>
</comment>
<evidence type="ECO:0000256" key="8">
    <source>
        <dbReference type="ARBA" id="ARBA00048679"/>
    </source>
</evidence>
<dbReference type="PANTHER" id="PTHR24346:SF82">
    <property type="entry name" value="KP78A-RELATED"/>
    <property type="match status" value="1"/>
</dbReference>
<comment type="catalytic activity">
    <reaction evidence="7">
        <text>L-threonyl-[protein] + ATP = O-phospho-L-threonyl-[protein] + ADP + H(+)</text>
        <dbReference type="Rhea" id="RHEA:46608"/>
        <dbReference type="Rhea" id="RHEA-COMP:11060"/>
        <dbReference type="Rhea" id="RHEA-COMP:11605"/>
        <dbReference type="ChEBI" id="CHEBI:15378"/>
        <dbReference type="ChEBI" id="CHEBI:30013"/>
        <dbReference type="ChEBI" id="CHEBI:30616"/>
        <dbReference type="ChEBI" id="CHEBI:61977"/>
        <dbReference type="ChEBI" id="CHEBI:456216"/>
        <dbReference type="EC" id="2.7.11.1"/>
    </reaction>
</comment>
<dbReference type="InterPro" id="IPR008271">
    <property type="entry name" value="Ser/Thr_kinase_AS"/>
</dbReference>
<dbReference type="GO" id="GO:0035556">
    <property type="term" value="P:intracellular signal transduction"/>
    <property type="evidence" value="ECO:0007669"/>
    <property type="project" value="TreeGrafter"/>
</dbReference>
<feature type="domain" description="Protein kinase" evidence="11">
    <location>
        <begin position="40"/>
        <end position="290"/>
    </location>
</feature>
<evidence type="ECO:0000256" key="6">
    <source>
        <dbReference type="ARBA" id="ARBA00022840"/>
    </source>
</evidence>
<dbReference type="GO" id="GO:0005737">
    <property type="term" value="C:cytoplasm"/>
    <property type="evidence" value="ECO:0007669"/>
    <property type="project" value="TreeGrafter"/>
</dbReference>
<evidence type="ECO:0000256" key="7">
    <source>
        <dbReference type="ARBA" id="ARBA00047899"/>
    </source>
</evidence>
<name>A0A1S3GQ12_DIPOR</name>
<evidence type="ECO:0000256" key="9">
    <source>
        <dbReference type="PROSITE-ProRule" id="PRU10141"/>
    </source>
</evidence>
<accession>A0A1S3GQ12</accession>
<dbReference type="FunFam" id="1.10.510.10:FF:000571">
    <property type="entry name" value="Maternal embryonic leucine zipper kinase"/>
    <property type="match status" value="1"/>
</dbReference>
<dbReference type="CDD" id="cd14003">
    <property type="entry name" value="STKc_AMPK-like"/>
    <property type="match status" value="1"/>
</dbReference>
<keyword evidence="3" id="KW-0808">Transferase</keyword>
<dbReference type="PROSITE" id="PS50011">
    <property type="entry name" value="PROTEIN_KINASE_DOM"/>
    <property type="match status" value="1"/>
</dbReference>
<dbReference type="PROSITE" id="PS00107">
    <property type="entry name" value="PROTEIN_KINASE_ATP"/>
    <property type="match status" value="1"/>
</dbReference>
<sequence>MRVMPTRARTSSSWKMSNYNSDYFSSSSSSEEGITFVGQYYLKEIIGYGSFGYVKLAHHRLTDTMVAVKFLPKKELESHEIENEVDIVKSIHHPHIIQLFQVMEDEHCVYLVMELAPRGHLMGWIVKSSCHHLVEYEARRLFKQIVSAVHYLHKNRIVHRDLKPNNVLLDANRNAKISDFGLSIRLTPGQLLKRVCGALIFRPPEMFLHKTYDGYKVDIWILGVLLYVMTTGKFPFEGKKFADIRAQVLEANYTAPLYLSAKGHDLLSQLLTVDTNQRPNIEEVMEHPWLALDVGFDLVPDEPLPSKLDPIIVTVMCDMGYSIADTEKAIQDRAFNEAMGTYLVIQEHLRESVRSVELKTMPLVIPPCTTPEENYTSLLPTRRRASLPTLRNAFSLSSEFQLHGDDKQSLLKRSASLPVLPFCSRSSLIWGQDSFHWLNRIEHSHSVENALPSGQPHGEAIGSSWDNRQGWRRMANRIVIIFRRLCCCVRVPK</sequence>
<dbReference type="GeneID" id="105999780"/>
<reference evidence="13" key="1">
    <citation type="submission" date="2025-08" db="UniProtKB">
        <authorList>
            <consortium name="RefSeq"/>
        </authorList>
    </citation>
    <scope>IDENTIFICATION</scope>
    <source>
        <tissue evidence="13">Kidney</tissue>
    </source>
</reference>
<proteinExistence type="inferred from homology"/>
<dbReference type="SUPFAM" id="SSF56112">
    <property type="entry name" value="Protein kinase-like (PK-like)"/>
    <property type="match status" value="1"/>
</dbReference>
<dbReference type="RefSeq" id="XP_012890354.1">
    <property type="nucleotide sequence ID" value="XM_013034900.1"/>
</dbReference>
<dbReference type="Pfam" id="PF00069">
    <property type="entry name" value="Pkinase"/>
    <property type="match status" value="1"/>
</dbReference>
<dbReference type="GO" id="GO:0005524">
    <property type="term" value="F:ATP binding"/>
    <property type="evidence" value="ECO:0007669"/>
    <property type="project" value="UniProtKB-UniRule"/>
</dbReference>
<evidence type="ECO:0000313" key="12">
    <source>
        <dbReference type="Proteomes" id="UP000081671"/>
    </source>
</evidence>